<name>A0ABZ2LMG4_9BACT</name>
<keyword evidence="3" id="KW-1185">Reference proteome</keyword>
<dbReference type="EMBL" id="CP089984">
    <property type="protein sequence ID" value="WXB12097.1"/>
    <property type="molecule type" value="Genomic_DNA"/>
</dbReference>
<evidence type="ECO:0000313" key="3">
    <source>
        <dbReference type="Proteomes" id="UP001370348"/>
    </source>
</evidence>
<protein>
    <submittedName>
        <fullName evidence="2">Thioredoxin family protein</fullName>
    </submittedName>
</protein>
<proteinExistence type="predicted"/>
<organism evidence="2 3">
    <name type="scientific">Pendulispora albinea</name>
    <dbReference type="NCBI Taxonomy" id="2741071"/>
    <lineage>
        <taxon>Bacteria</taxon>
        <taxon>Pseudomonadati</taxon>
        <taxon>Myxococcota</taxon>
        <taxon>Myxococcia</taxon>
        <taxon>Myxococcales</taxon>
        <taxon>Sorangiineae</taxon>
        <taxon>Pendulisporaceae</taxon>
        <taxon>Pendulispora</taxon>
    </lineage>
</organism>
<feature type="region of interest" description="Disordered" evidence="1">
    <location>
        <begin position="233"/>
        <end position="273"/>
    </location>
</feature>
<reference evidence="2 3" key="1">
    <citation type="submission" date="2021-12" db="EMBL/GenBank/DDBJ databases">
        <title>Discovery of the Pendulisporaceae a myxobacterial family with distinct sporulation behavior and unique specialized metabolism.</title>
        <authorList>
            <person name="Garcia R."/>
            <person name="Popoff A."/>
            <person name="Bader C.D."/>
            <person name="Loehr J."/>
            <person name="Walesch S."/>
            <person name="Walt C."/>
            <person name="Boldt J."/>
            <person name="Bunk B."/>
            <person name="Haeckl F.J.F.P.J."/>
            <person name="Gunesch A.P."/>
            <person name="Birkelbach J."/>
            <person name="Nuebel U."/>
            <person name="Pietschmann T."/>
            <person name="Bach T."/>
            <person name="Mueller R."/>
        </authorList>
    </citation>
    <scope>NUCLEOTIDE SEQUENCE [LARGE SCALE GENOMIC DNA]</scope>
    <source>
        <strain evidence="2 3">MSr11954</strain>
    </source>
</reference>
<sequence length="273" mass="30657">MENQRIVSRDEWNAAHAAHLAKEKNLTRQRDALTAERRQLPWVKVDKPYAFTGPTGQRTLAELFGGRSQLLIKHFMFAPGWKEGCVGCSFETDHLDRAFVHLQHHDVSMVAVARAPFEELEAFRQRMGWRIELVSSLGSDFNYDFHVSFTKEDLAKGAAQYNFGKLEGEIEDLSGLSAFYKDEAGNVYHTYSCFGRGGEEVLGSYMVLDRMPKGRNETGPNFNLTDWVRHHDRYGQGGHVDPTGRYRAPAAEGSPGIRKAEAREPGCCSGGQS</sequence>
<evidence type="ECO:0000256" key="1">
    <source>
        <dbReference type="SAM" id="MobiDB-lite"/>
    </source>
</evidence>
<dbReference type="RefSeq" id="WP_394821716.1">
    <property type="nucleotide sequence ID" value="NZ_CP089984.1"/>
</dbReference>
<accession>A0ABZ2LMG4</accession>
<dbReference type="Pfam" id="PF05988">
    <property type="entry name" value="DUF899"/>
    <property type="match status" value="1"/>
</dbReference>
<gene>
    <name evidence="2" type="ORF">LZC94_30120</name>
</gene>
<dbReference type="SUPFAM" id="SSF52833">
    <property type="entry name" value="Thioredoxin-like"/>
    <property type="match status" value="1"/>
</dbReference>
<evidence type="ECO:0000313" key="2">
    <source>
        <dbReference type="EMBL" id="WXB12097.1"/>
    </source>
</evidence>
<dbReference type="InterPro" id="IPR010296">
    <property type="entry name" value="DUF899_thioredox"/>
</dbReference>
<dbReference type="Proteomes" id="UP001370348">
    <property type="component" value="Chromosome"/>
</dbReference>
<dbReference type="InterPro" id="IPR036249">
    <property type="entry name" value="Thioredoxin-like_sf"/>
</dbReference>